<gene>
    <name evidence="2" type="ORF">JOC94_000863</name>
</gene>
<proteinExistence type="predicted"/>
<feature type="transmembrane region" description="Helical" evidence="1">
    <location>
        <begin position="137"/>
        <end position="158"/>
    </location>
</feature>
<feature type="transmembrane region" description="Helical" evidence="1">
    <location>
        <begin position="85"/>
        <end position="104"/>
    </location>
</feature>
<sequence>MKQKIAYVFMLSYLWVTLIMLGAFALEVFMVYPNIFHDVPNSFEISMDFMKVASPHTFFPPLGLASWLTGLGALILSWEAKAARYWILGSIMVMILLGLISMVFEWPRNEIMFIEGNKVHSVAFLKQTAREFLVINWLRIACNTIGAVLVFKGFLMFYQYRLREGK</sequence>
<evidence type="ECO:0000313" key="3">
    <source>
        <dbReference type="Proteomes" id="UP000823485"/>
    </source>
</evidence>
<dbReference type="Proteomes" id="UP000823485">
    <property type="component" value="Unassembled WGS sequence"/>
</dbReference>
<protein>
    <submittedName>
        <fullName evidence="2">Membrane protein</fullName>
    </submittedName>
</protein>
<keyword evidence="3" id="KW-1185">Reference proteome</keyword>
<feature type="transmembrane region" description="Helical" evidence="1">
    <location>
        <begin position="7"/>
        <end position="32"/>
    </location>
</feature>
<dbReference type="RefSeq" id="WP_077112859.1">
    <property type="nucleotide sequence ID" value="NZ_JAFBFH010000004.1"/>
</dbReference>
<reference evidence="2 3" key="1">
    <citation type="submission" date="2021-01" db="EMBL/GenBank/DDBJ databases">
        <title>Genomic Encyclopedia of Type Strains, Phase IV (KMG-IV): sequencing the most valuable type-strain genomes for metagenomic binning, comparative biology and taxonomic classification.</title>
        <authorList>
            <person name="Goeker M."/>
        </authorList>
    </citation>
    <scope>NUCLEOTIDE SEQUENCE [LARGE SCALE GENOMIC DNA]</scope>
    <source>
        <strain evidence="2 3">DSM 105453</strain>
    </source>
</reference>
<keyword evidence="1" id="KW-0472">Membrane</keyword>
<evidence type="ECO:0000313" key="2">
    <source>
        <dbReference type="EMBL" id="MBM7713893.1"/>
    </source>
</evidence>
<feature type="transmembrane region" description="Helical" evidence="1">
    <location>
        <begin position="58"/>
        <end position="78"/>
    </location>
</feature>
<dbReference type="EMBL" id="JAFBFH010000004">
    <property type="protein sequence ID" value="MBM7713893.1"/>
    <property type="molecule type" value="Genomic_DNA"/>
</dbReference>
<keyword evidence="1" id="KW-0812">Transmembrane</keyword>
<organism evidence="2 3">
    <name type="scientific">Siminovitchia thermophila</name>
    <dbReference type="NCBI Taxonomy" id="1245522"/>
    <lineage>
        <taxon>Bacteria</taxon>
        <taxon>Bacillati</taxon>
        <taxon>Bacillota</taxon>
        <taxon>Bacilli</taxon>
        <taxon>Bacillales</taxon>
        <taxon>Bacillaceae</taxon>
        <taxon>Siminovitchia</taxon>
    </lineage>
</organism>
<name>A0ABS2R4Q3_9BACI</name>
<keyword evidence="1" id="KW-1133">Transmembrane helix</keyword>
<evidence type="ECO:0000256" key="1">
    <source>
        <dbReference type="SAM" id="Phobius"/>
    </source>
</evidence>
<comment type="caution">
    <text evidence="2">The sequence shown here is derived from an EMBL/GenBank/DDBJ whole genome shotgun (WGS) entry which is preliminary data.</text>
</comment>
<accession>A0ABS2R4Q3</accession>